<sequence length="161" mass="17039">MVGDAEAVGDGKLVGGDVEAGVELHFVGVHDFEEREAGGKVEGEAGLAGAGGAQDNEKLVLALLLLARGGGAGGYVGPAAGLVVGERMMMGRSGGAEVVDRREQVETRDIRKEIEIEIRIMVVGVSWEGMKCHRKRRTGCVLVSWVNMSCTVCTVHAYTEW</sequence>
<evidence type="ECO:0000313" key="1">
    <source>
        <dbReference type="EMBL" id="PQQ08121.1"/>
    </source>
</evidence>
<protein>
    <submittedName>
        <fullName evidence="1">Uncharacterized protein</fullName>
    </submittedName>
</protein>
<dbReference type="EMBL" id="PJQY01000762">
    <property type="protein sequence ID" value="PQQ08121.1"/>
    <property type="molecule type" value="Genomic_DNA"/>
</dbReference>
<accession>A0A314YTE5</accession>
<keyword evidence="2" id="KW-1185">Reference proteome</keyword>
<dbReference type="AlphaFoldDB" id="A0A314YTE5"/>
<dbReference type="Proteomes" id="UP000250321">
    <property type="component" value="Unassembled WGS sequence"/>
</dbReference>
<comment type="caution">
    <text evidence="1">The sequence shown here is derived from an EMBL/GenBank/DDBJ whole genome shotgun (WGS) entry which is preliminary data.</text>
</comment>
<name>A0A314YTE5_PRUYE</name>
<gene>
    <name evidence="1" type="ORF">Pyn_04441</name>
</gene>
<reference evidence="1 2" key="1">
    <citation type="submission" date="2018-02" db="EMBL/GenBank/DDBJ databases">
        <title>Draft genome of wild Prunus yedoensis var. nudiflora.</title>
        <authorList>
            <person name="Baek S."/>
            <person name="Kim J.-H."/>
            <person name="Choi K."/>
            <person name="Kim G.-B."/>
            <person name="Cho A."/>
            <person name="Jang H."/>
            <person name="Shin C.-H."/>
            <person name="Yu H.-J."/>
            <person name="Mun J.-H."/>
        </authorList>
    </citation>
    <scope>NUCLEOTIDE SEQUENCE [LARGE SCALE GENOMIC DNA]</scope>
    <source>
        <strain evidence="2">cv. Jeju island</strain>
        <tissue evidence="1">Leaf</tissue>
    </source>
</reference>
<proteinExistence type="predicted"/>
<organism evidence="1 2">
    <name type="scientific">Prunus yedoensis var. nudiflora</name>
    <dbReference type="NCBI Taxonomy" id="2094558"/>
    <lineage>
        <taxon>Eukaryota</taxon>
        <taxon>Viridiplantae</taxon>
        <taxon>Streptophyta</taxon>
        <taxon>Embryophyta</taxon>
        <taxon>Tracheophyta</taxon>
        <taxon>Spermatophyta</taxon>
        <taxon>Magnoliopsida</taxon>
        <taxon>eudicotyledons</taxon>
        <taxon>Gunneridae</taxon>
        <taxon>Pentapetalae</taxon>
        <taxon>rosids</taxon>
        <taxon>fabids</taxon>
        <taxon>Rosales</taxon>
        <taxon>Rosaceae</taxon>
        <taxon>Amygdaloideae</taxon>
        <taxon>Amygdaleae</taxon>
        <taxon>Prunus</taxon>
    </lineage>
</organism>
<evidence type="ECO:0000313" key="2">
    <source>
        <dbReference type="Proteomes" id="UP000250321"/>
    </source>
</evidence>